<evidence type="ECO:0000313" key="2">
    <source>
        <dbReference type="EMBL" id="ANO52797.1"/>
    </source>
</evidence>
<evidence type="ECO:0000256" key="1">
    <source>
        <dbReference type="HAMAP-Rule" id="MF_00676"/>
    </source>
</evidence>
<dbReference type="NCBIfam" id="NF003507">
    <property type="entry name" value="PRK05170.2-5"/>
    <property type="match status" value="1"/>
</dbReference>
<sequence length="148" mass="16605">MGEPFWKLKSLAQMSADEWESLCDGCALCCLQKLEDEDTGQIYYTDLACRLLDIGACRCTDYANRARRVSSCLALSADKPEEFQWLPGSCAYRRLAEGKDLPEWHPLLSGDPESVHRAGISVRGKAVSERDTSEWTVLRKLGENGEQE</sequence>
<dbReference type="Pfam" id="PF03692">
    <property type="entry name" value="CxxCxxCC"/>
    <property type="match status" value="1"/>
</dbReference>
<dbReference type="KEGG" id="woc:BA177_17825"/>
<dbReference type="NCBIfam" id="NF003501">
    <property type="entry name" value="PRK05170.1-5"/>
    <property type="match status" value="1"/>
</dbReference>
<proteinExistence type="inferred from homology"/>
<dbReference type="AlphaFoldDB" id="A0A193LJW5"/>
<protein>
    <recommendedName>
        <fullName evidence="1">UPF0260 protein BA177_17825</fullName>
    </recommendedName>
</protein>
<dbReference type="HAMAP" id="MF_00676">
    <property type="entry name" value="UPF0260"/>
    <property type="match status" value="1"/>
</dbReference>
<evidence type="ECO:0000313" key="3">
    <source>
        <dbReference type="Proteomes" id="UP000092695"/>
    </source>
</evidence>
<name>A0A193LJW5_9GAMM</name>
<comment type="similarity">
    <text evidence="1">Belongs to the UPF0260 family.</text>
</comment>
<dbReference type="EMBL" id="CP016268">
    <property type="protein sequence ID" value="ANO52797.1"/>
    <property type="molecule type" value="Genomic_DNA"/>
</dbReference>
<dbReference type="OrthoDB" id="9786855at2"/>
<dbReference type="PANTHER" id="PTHR37421:SF1">
    <property type="entry name" value="UPF0260 PROTEIN YCGN"/>
    <property type="match status" value="1"/>
</dbReference>
<organism evidence="2 3">
    <name type="scientific">Woeseia oceani</name>
    <dbReference type="NCBI Taxonomy" id="1548547"/>
    <lineage>
        <taxon>Bacteria</taxon>
        <taxon>Pseudomonadati</taxon>
        <taxon>Pseudomonadota</taxon>
        <taxon>Gammaproteobacteria</taxon>
        <taxon>Woeseiales</taxon>
        <taxon>Woeseiaceae</taxon>
        <taxon>Woeseia</taxon>
    </lineage>
</organism>
<reference evidence="2 3" key="1">
    <citation type="submission" date="2016-06" db="EMBL/GenBank/DDBJ databases">
        <title>Complete genome sequence of a deep-branching marine Gamma Proteobacterium Woeseia oceani type strain XK5.</title>
        <authorList>
            <person name="Mu D."/>
            <person name="Du Z."/>
        </authorList>
    </citation>
    <scope>NUCLEOTIDE SEQUENCE [LARGE SCALE GENOMIC DNA]</scope>
    <source>
        <strain evidence="2 3">XK5</strain>
    </source>
</reference>
<keyword evidence="3" id="KW-1185">Reference proteome</keyword>
<dbReference type="PIRSF" id="PIRSF006173">
    <property type="entry name" value="UCP006173"/>
    <property type="match status" value="1"/>
</dbReference>
<dbReference type="InterPro" id="IPR008228">
    <property type="entry name" value="UCP006173"/>
</dbReference>
<accession>A0A193LJW5</accession>
<dbReference type="STRING" id="1548547.BA177_17825"/>
<dbReference type="PANTHER" id="PTHR37421">
    <property type="entry name" value="UPF0260 PROTEIN YCGN"/>
    <property type="match status" value="1"/>
</dbReference>
<dbReference type="InterPro" id="IPR005358">
    <property type="entry name" value="Puta_zinc/iron-chelating_dom"/>
</dbReference>
<gene>
    <name evidence="2" type="ORF">BA177_17825</name>
</gene>
<dbReference type="Proteomes" id="UP000092695">
    <property type="component" value="Chromosome"/>
</dbReference>
<dbReference type="RefSeq" id="WP_068618474.1">
    <property type="nucleotide sequence ID" value="NZ_CP016268.1"/>
</dbReference>